<keyword evidence="1" id="KW-0813">Transport</keyword>
<dbReference type="SUPFAM" id="SSF52540">
    <property type="entry name" value="P-loop containing nucleoside triphosphate hydrolases"/>
    <property type="match status" value="1"/>
</dbReference>
<dbReference type="InterPro" id="IPR050166">
    <property type="entry name" value="ABC_transporter_ATP-bind"/>
</dbReference>
<dbReference type="PROSITE" id="PS50893">
    <property type="entry name" value="ABC_TRANSPORTER_2"/>
    <property type="match status" value="1"/>
</dbReference>
<dbReference type="SMART" id="SM00382">
    <property type="entry name" value="AAA"/>
    <property type="match status" value="1"/>
</dbReference>
<dbReference type="Proteomes" id="UP000004431">
    <property type="component" value="Unassembled WGS sequence"/>
</dbReference>
<evidence type="ECO:0000256" key="3">
    <source>
        <dbReference type="ARBA" id="ARBA00022840"/>
    </source>
</evidence>
<dbReference type="InterPro" id="IPR003593">
    <property type="entry name" value="AAA+_ATPase"/>
</dbReference>
<sequence length="321" mass="34678">MHVMDCIHADTAYENDSHSAATNNAPCGTSTLQDEVHDAATPSREDCALWAEHLSLSWDTASAANKVHNSSSTSASPNEPALVVRDVSLHVSKGETVCLVGRSGCGKTTILHALAGLLPAVRGDVCSFGSVITNKPGHVSYMFQRDLLLEHMSVIDNVCLPLVMHGVPKQQARARVAELFEPCGLAGYEQAWPSQLSGGMRQRVAFMRTYAMGNSCVLLDEPFSALDAITRVEMRSWYLRMARLYHLSTLAITHDVDEALMMAQRVYILAKPTAHACEDAACAPATIVGEVAVAHSADMSAADFALTDEFLHAKRQVMALL</sequence>
<keyword evidence="3 5" id="KW-0067">ATP-binding</keyword>
<dbReference type="PANTHER" id="PTHR42788">
    <property type="entry name" value="TAURINE IMPORT ATP-BINDING PROTEIN-RELATED"/>
    <property type="match status" value="1"/>
</dbReference>
<evidence type="ECO:0000313" key="5">
    <source>
        <dbReference type="EMBL" id="EFL44141.1"/>
    </source>
</evidence>
<dbReference type="InterPro" id="IPR027417">
    <property type="entry name" value="P-loop_NTPase"/>
</dbReference>
<dbReference type="EMBL" id="AEDQ01000018">
    <property type="protein sequence ID" value="EFL44141.1"/>
    <property type="molecule type" value="Genomic_DNA"/>
</dbReference>
<dbReference type="PANTHER" id="PTHR42788:SF2">
    <property type="entry name" value="ABC TRANSPORTER ATP-BINDING PROTEIN"/>
    <property type="match status" value="1"/>
</dbReference>
<organism evidence="5 6">
    <name type="scientific">Fannyhessea vaginae PB189-T1-4</name>
    <dbReference type="NCBI Taxonomy" id="866774"/>
    <lineage>
        <taxon>Bacteria</taxon>
        <taxon>Bacillati</taxon>
        <taxon>Actinomycetota</taxon>
        <taxon>Coriobacteriia</taxon>
        <taxon>Coriobacteriales</taxon>
        <taxon>Atopobiaceae</taxon>
        <taxon>Fannyhessea</taxon>
    </lineage>
</organism>
<dbReference type="Pfam" id="PF00005">
    <property type="entry name" value="ABC_tran"/>
    <property type="match status" value="1"/>
</dbReference>
<comment type="caution">
    <text evidence="5">The sequence shown here is derived from an EMBL/GenBank/DDBJ whole genome shotgun (WGS) entry which is preliminary data.</text>
</comment>
<dbReference type="InterPro" id="IPR003439">
    <property type="entry name" value="ABC_transporter-like_ATP-bd"/>
</dbReference>
<keyword evidence="2" id="KW-0547">Nucleotide-binding</keyword>
<evidence type="ECO:0000313" key="6">
    <source>
        <dbReference type="Proteomes" id="UP000004431"/>
    </source>
</evidence>
<evidence type="ECO:0000259" key="4">
    <source>
        <dbReference type="PROSITE" id="PS50893"/>
    </source>
</evidence>
<dbReference type="Gene3D" id="3.40.50.300">
    <property type="entry name" value="P-loop containing nucleotide triphosphate hydrolases"/>
    <property type="match status" value="1"/>
</dbReference>
<keyword evidence="6" id="KW-1185">Reference proteome</keyword>
<dbReference type="GO" id="GO:0005524">
    <property type="term" value="F:ATP binding"/>
    <property type="evidence" value="ECO:0007669"/>
    <property type="project" value="UniProtKB-KW"/>
</dbReference>
<name>A0ABN0B037_9ACTN</name>
<gene>
    <name evidence="5" type="ORF">HMPREF9248_0258</name>
</gene>
<feature type="domain" description="ABC transporter" evidence="4">
    <location>
        <begin position="67"/>
        <end position="296"/>
    </location>
</feature>
<proteinExistence type="predicted"/>
<protein>
    <submittedName>
        <fullName evidence="5">ABC transporter, ATP-binding protein</fullName>
    </submittedName>
</protein>
<reference evidence="5 6" key="1">
    <citation type="submission" date="2010-08" db="EMBL/GenBank/DDBJ databases">
        <authorList>
            <person name="Durkin A.S."/>
            <person name="Madupu R."/>
            <person name="Torralba M."/>
            <person name="Gillis M."/>
            <person name="Methe B."/>
            <person name="Sutton G."/>
            <person name="Nelson K.E."/>
        </authorList>
    </citation>
    <scope>NUCLEOTIDE SEQUENCE [LARGE SCALE GENOMIC DNA]</scope>
    <source>
        <strain evidence="5 6">PB189-T1-4</strain>
    </source>
</reference>
<evidence type="ECO:0000256" key="1">
    <source>
        <dbReference type="ARBA" id="ARBA00022448"/>
    </source>
</evidence>
<accession>A0ABN0B037</accession>
<evidence type="ECO:0000256" key="2">
    <source>
        <dbReference type="ARBA" id="ARBA00022741"/>
    </source>
</evidence>